<dbReference type="InterPro" id="IPR000792">
    <property type="entry name" value="Tscrpt_reg_LuxR_C"/>
</dbReference>
<dbReference type="PANTHER" id="PTHR16305:SF35">
    <property type="entry name" value="TRANSCRIPTIONAL ACTIVATOR DOMAIN"/>
    <property type="match status" value="1"/>
</dbReference>
<dbReference type="EMBL" id="JAVREM010000001">
    <property type="protein sequence ID" value="MDT0317116.1"/>
    <property type="molecule type" value="Genomic_DNA"/>
</dbReference>
<evidence type="ECO:0000313" key="4">
    <source>
        <dbReference type="EMBL" id="MDT0317116.1"/>
    </source>
</evidence>
<evidence type="ECO:0000259" key="3">
    <source>
        <dbReference type="PROSITE" id="PS50043"/>
    </source>
</evidence>
<evidence type="ECO:0000256" key="1">
    <source>
        <dbReference type="ARBA" id="ARBA00022741"/>
    </source>
</evidence>
<gene>
    <name evidence="4" type="ORF">RNC47_02045</name>
</gene>
<dbReference type="PRINTS" id="PR00038">
    <property type="entry name" value="HTHLUXR"/>
</dbReference>
<proteinExistence type="predicted"/>
<reference evidence="5" key="1">
    <citation type="submission" date="2023-07" db="EMBL/GenBank/DDBJ databases">
        <title>30 novel species of actinomycetes from the DSMZ collection.</title>
        <authorList>
            <person name="Nouioui I."/>
        </authorList>
    </citation>
    <scope>NUCLEOTIDE SEQUENCE [LARGE SCALE GENOMIC DNA]</scope>
    <source>
        <strain evidence="5">DSM 44918</strain>
    </source>
</reference>
<dbReference type="InterPro" id="IPR016032">
    <property type="entry name" value="Sig_transdc_resp-reg_C-effctor"/>
</dbReference>
<dbReference type="PROSITE" id="PS00622">
    <property type="entry name" value="HTH_LUXR_1"/>
    <property type="match status" value="1"/>
</dbReference>
<comment type="caution">
    <text evidence="4">The sequence shown here is derived from an EMBL/GenBank/DDBJ whole genome shotgun (WGS) entry which is preliminary data.</text>
</comment>
<evidence type="ECO:0000313" key="5">
    <source>
        <dbReference type="Proteomes" id="UP001183420"/>
    </source>
</evidence>
<dbReference type="RefSeq" id="WP_311594888.1">
    <property type="nucleotide sequence ID" value="NZ_JAVREM010000001.1"/>
</dbReference>
<dbReference type="CDD" id="cd06170">
    <property type="entry name" value="LuxR_C_like"/>
    <property type="match status" value="1"/>
</dbReference>
<dbReference type="SUPFAM" id="SSF46894">
    <property type="entry name" value="C-terminal effector domain of the bipartite response regulators"/>
    <property type="match status" value="1"/>
</dbReference>
<dbReference type="SMART" id="SM00421">
    <property type="entry name" value="HTH_LUXR"/>
    <property type="match status" value="1"/>
</dbReference>
<dbReference type="Proteomes" id="UP001183420">
    <property type="component" value="Unassembled WGS sequence"/>
</dbReference>
<evidence type="ECO:0000256" key="2">
    <source>
        <dbReference type="ARBA" id="ARBA00022840"/>
    </source>
</evidence>
<dbReference type="PANTHER" id="PTHR16305">
    <property type="entry name" value="TESTICULAR SOLUBLE ADENYLYL CYCLASE"/>
    <property type="match status" value="1"/>
</dbReference>
<keyword evidence="1" id="KW-0547">Nucleotide-binding</keyword>
<dbReference type="PROSITE" id="PS50043">
    <property type="entry name" value="HTH_LUXR_2"/>
    <property type="match status" value="1"/>
</dbReference>
<name>A0ABU2LHX0_9ACTN</name>
<dbReference type="SUPFAM" id="SSF52540">
    <property type="entry name" value="P-loop containing nucleoside triphosphate hydrolases"/>
    <property type="match status" value="1"/>
</dbReference>
<organism evidence="4 5">
    <name type="scientific">Streptomyces millisiae</name>
    <dbReference type="NCBI Taxonomy" id="3075542"/>
    <lineage>
        <taxon>Bacteria</taxon>
        <taxon>Bacillati</taxon>
        <taxon>Actinomycetota</taxon>
        <taxon>Actinomycetes</taxon>
        <taxon>Kitasatosporales</taxon>
        <taxon>Streptomycetaceae</taxon>
        <taxon>Streptomyces</taxon>
    </lineage>
</organism>
<keyword evidence="2" id="KW-0067">ATP-binding</keyword>
<accession>A0ABU2LHX0</accession>
<dbReference type="Pfam" id="PF13191">
    <property type="entry name" value="AAA_16"/>
    <property type="match status" value="1"/>
</dbReference>
<sequence>MTAVITHRPDGCFIGRDEDVKAVAEALRPSDAAGTLLVRGEAGIGKTAVVERGRAAAVREGVPVLRLSWDTGAEEAGAAALADAICGALPEVADGRLLGHVTAIRRAQSRTADRRGEWTLLSAISEHLRDAASRTPFALVCDHLERLPPRTASALALVLRVFRPAGVPMVLAARPTPPGPGTGELPAAAGHVLDLAPLAPDEVAALIARRLGRPADPGMLTAVRRALGPLAGNPRAVLSLLAAAAESGGLLELDGRLGLTVPQEALRLAADAAGLRRLVPRGTGPHTEGAEVATTLAHVIGSAELRLEDLYLLERHPASPADVGSRTFEGLAGAGVLTVDQDGRITFAVPALAAALRALSPSHDVRELHARIACSVAGRLGTATAGASHPRLADHVAAAGPMIEDTVATPLLLAVARSHARRDPAKAMRSYRSALRRLSPTDPGTPGTLREAAGLALRNADHDGALALGEPLLACLDVPHHAGRGELEFTARTWAWAALHEHRLPDSDRAGPAARTVHERMPGAAELVALRGLYGIGQVGAGPAPDRAGGPEPAGETARGPFPVAAERRLLAAAVTGGAEAAGETGGGALATAAAYGDLAGALHIVLGDRYPASGDSTAACYHTVVGDYLSGRWDEALAAAREIELRGRSGGGHGVGQLARALAAEIHCYRGDVGQARIWLDLIPDSLVHPLVGRARMGLLYGSGRPDTAPEAGWREARRARASGLLAGVERILLRLLAHALDENDPRGAGRVLRELESLHDEAASPLTGEAVLLAQGVLHRDVDRLLAARRMIRQRGDALLEVHCHQWLAEVSDAPRPWLLKAAQGARRLGAGRRFRGMISRSARRRDVAVPASRRRAPTAELSESDLHLIEMISNGATNRQIAARLACSEKTVERRLTRLFQRTGHRSRVELATAWLDGSLTRLGLLPNAAAHDLPPSRGGRTGSSTR</sequence>
<dbReference type="Gene3D" id="1.10.10.10">
    <property type="entry name" value="Winged helix-like DNA-binding domain superfamily/Winged helix DNA-binding domain"/>
    <property type="match status" value="1"/>
</dbReference>
<dbReference type="InterPro" id="IPR027417">
    <property type="entry name" value="P-loop_NTPase"/>
</dbReference>
<feature type="domain" description="HTH luxR-type" evidence="3">
    <location>
        <begin position="857"/>
        <end position="922"/>
    </location>
</feature>
<protein>
    <submittedName>
        <fullName evidence="4">AAA family ATPase</fullName>
    </submittedName>
</protein>
<dbReference type="Pfam" id="PF00196">
    <property type="entry name" value="GerE"/>
    <property type="match status" value="1"/>
</dbReference>
<keyword evidence="5" id="KW-1185">Reference proteome</keyword>
<dbReference type="InterPro" id="IPR036388">
    <property type="entry name" value="WH-like_DNA-bd_sf"/>
</dbReference>
<dbReference type="InterPro" id="IPR041664">
    <property type="entry name" value="AAA_16"/>
</dbReference>